<evidence type="ECO:0000259" key="13">
    <source>
        <dbReference type="PROSITE" id="PS50927"/>
    </source>
</evidence>
<keyword evidence="4 10" id="KW-0378">Hydrolase</keyword>
<evidence type="ECO:0000256" key="8">
    <source>
        <dbReference type="ARBA" id="ARBA00023157"/>
    </source>
</evidence>
<dbReference type="PROSITE" id="PS50927">
    <property type="entry name" value="BULB_LECTIN"/>
    <property type="match status" value="1"/>
</dbReference>
<dbReference type="PROSITE" id="PS50231">
    <property type="entry name" value="RICIN_B_LECTIN"/>
    <property type="match status" value="1"/>
</dbReference>
<dbReference type="OrthoDB" id="291007at2759"/>
<dbReference type="Gene3D" id="2.80.10.50">
    <property type="match status" value="1"/>
</dbReference>
<evidence type="ECO:0000256" key="4">
    <source>
        <dbReference type="ARBA" id="ARBA00022801"/>
    </source>
</evidence>
<dbReference type="SUPFAM" id="SSF51110">
    <property type="entry name" value="alpha-D-mannose-specific plant lectins"/>
    <property type="match status" value="2"/>
</dbReference>
<keyword evidence="2 10" id="KW-0479">Metal-binding</keyword>
<dbReference type="InterPro" id="IPR024079">
    <property type="entry name" value="MetalloPept_cat_dom_sf"/>
</dbReference>
<dbReference type="PANTHER" id="PTHR10127">
    <property type="entry name" value="DISCOIDIN, CUB, EGF, LAMININ , AND ZINC METALLOPROTEASE DOMAIN CONTAINING"/>
    <property type="match status" value="1"/>
</dbReference>
<feature type="domain" description="Bulb-type lectin" evidence="13">
    <location>
        <begin position="441"/>
        <end position="562"/>
    </location>
</feature>
<dbReference type="GO" id="GO:0004222">
    <property type="term" value="F:metalloendopeptidase activity"/>
    <property type="evidence" value="ECO:0007669"/>
    <property type="project" value="UniProtKB-UniRule"/>
</dbReference>
<evidence type="ECO:0000313" key="16">
    <source>
        <dbReference type="Proteomes" id="UP000198287"/>
    </source>
</evidence>
<keyword evidence="6 10" id="KW-0482">Metalloprotease</keyword>
<feature type="binding site" evidence="10">
    <location>
        <position position="184"/>
    </location>
    <ligand>
        <name>Zn(2+)</name>
        <dbReference type="ChEBI" id="CHEBI:29105"/>
        <note>catalytic</note>
    </ligand>
</feature>
<evidence type="ECO:0000256" key="1">
    <source>
        <dbReference type="ARBA" id="ARBA00022670"/>
    </source>
</evidence>
<dbReference type="InterPro" id="IPR006026">
    <property type="entry name" value="Peptidase_Metallo"/>
</dbReference>
<keyword evidence="5 10" id="KW-0862">Zinc</keyword>
<dbReference type="InterPro" id="IPR001480">
    <property type="entry name" value="Bulb-type_lectin_dom"/>
</dbReference>
<comment type="caution">
    <text evidence="10">Lacks conserved residue(s) required for the propagation of feature annotation.</text>
</comment>
<name>A0A226D418_FOLCA</name>
<evidence type="ECO:0000256" key="2">
    <source>
        <dbReference type="ARBA" id="ARBA00022723"/>
    </source>
</evidence>
<keyword evidence="12" id="KW-1133">Transmembrane helix</keyword>
<dbReference type="GO" id="GO:0008270">
    <property type="term" value="F:zinc ion binding"/>
    <property type="evidence" value="ECO:0007669"/>
    <property type="project" value="UniProtKB-UniRule"/>
</dbReference>
<keyword evidence="12" id="KW-0812">Transmembrane</keyword>
<reference evidence="15 16" key="1">
    <citation type="submission" date="2015-12" db="EMBL/GenBank/DDBJ databases">
        <title>The genome of Folsomia candida.</title>
        <authorList>
            <person name="Faddeeva A."/>
            <person name="Derks M.F."/>
            <person name="Anvar Y."/>
            <person name="Smit S."/>
            <person name="Van Straalen N."/>
            <person name="Roelofs D."/>
        </authorList>
    </citation>
    <scope>NUCLEOTIDE SEQUENCE [LARGE SCALE GENOMIC DNA]</scope>
    <source>
        <strain evidence="15 16">VU population</strain>
        <tissue evidence="15">Whole body</tissue>
    </source>
</reference>
<keyword evidence="16" id="KW-1185">Reference proteome</keyword>
<dbReference type="InterPro" id="IPR036426">
    <property type="entry name" value="Bulb-type_lectin_dom_sf"/>
</dbReference>
<keyword evidence="1 10" id="KW-0645">Protease</keyword>
<organism evidence="15 16">
    <name type="scientific">Folsomia candida</name>
    <name type="common">Springtail</name>
    <dbReference type="NCBI Taxonomy" id="158441"/>
    <lineage>
        <taxon>Eukaryota</taxon>
        <taxon>Metazoa</taxon>
        <taxon>Ecdysozoa</taxon>
        <taxon>Arthropoda</taxon>
        <taxon>Hexapoda</taxon>
        <taxon>Collembola</taxon>
        <taxon>Entomobryomorpha</taxon>
        <taxon>Isotomoidea</taxon>
        <taxon>Isotomidae</taxon>
        <taxon>Proisotominae</taxon>
        <taxon>Folsomia</taxon>
    </lineage>
</organism>
<accession>A0A226D418</accession>
<feature type="domain" description="Peptidase M12A" evidence="14">
    <location>
        <begin position="93"/>
        <end position="285"/>
    </location>
</feature>
<dbReference type="PRINTS" id="PR00480">
    <property type="entry name" value="ASTACIN"/>
</dbReference>
<dbReference type="AlphaFoldDB" id="A0A226D418"/>
<feature type="active site" evidence="10">
    <location>
        <position position="185"/>
    </location>
</feature>
<evidence type="ECO:0000259" key="14">
    <source>
        <dbReference type="PROSITE" id="PS51864"/>
    </source>
</evidence>
<evidence type="ECO:0000256" key="11">
    <source>
        <dbReference type="RuleBase" id="RU361183"/>
    </source>
</evidence>
<dbReference type="PROSITE" id="PS51864">
    <property type="entry name" value="ASTACIN"/>
    <property type="match status" value="1"/>
</dbReference>
<dbReference type="Gene3D" id="2.90.10.10">
    <property type="entry name" value="Bulb-type lectin domain"/>
    <property type="match status" value="2"/>
</dbReference>
<evidence type="ECO:0000256" key="7">
    <source>
        <dbReference type="ARBA" id="ARBA00023145"/>
    </source>
</evidence>
<dbReference type="PANTHER" id="PTHR10127:SF780">
    <property type="entry name" value="METALLOENDOPEPTIDASE"/>
    <property type="match status" value="1"/>
</dbReference>
<dbReference type="Gene3D" id="3.40.390.10">
    <property type="entry name" value="Collagenase (Catalytic Domain)"/>
    <property type="match status" value="1"/>
</dbReference>
<keyword evidence="3" id="KW-0732">Signal</keyword>
<dbReference type="GO" id="GO:0006508">
    <property type="term" value="P:proteolysis"/>
    <property type="evidence" value="ECO:0007669"/>
    <property type="project" value="UniProtKB-KW"/>
</dbReference>
<dbReference type="InterPro" id="IPR034035">
    <property type="entry name" value="Astacin-like_dom"/>
</dbReference>
<evidence type="ECO:0000256" key="10">
    <source>
        <dbReference type="PROSITE-ProRule" id="PRU01211"/>
    </source>
</evidence>
<dbReference type="Pfam" id="PF01400">
    <property type="entry name" value="Astacin"/>
    <property type="match status" value="1"/>
</dbReference>
<keyword evidence="12" id="KW-0472">Membrane</keyword>
<gene>
    <name evidence="15" type="ORF">Fcan01_25713</name>
</gene>
<dbReference type="EC" id="3.4.24.-" evidence="11"/>
<dbReference type="SUPFAM" id="SSF50370">
    <property type="entry name" value="Ricin B-like lectins"/>
    <property type="match status" value="1"/>
</dbReference>
<dbReference type="CDD" id="cd00161">
    <property type="entry name" value="beta-trefoil_Ricin-like"/>
    <property type="match status" value="1"/>
</dbReference>
<sequence length="568" mass="64465">MGIPDEDYFSYEPILRTGLKKHGSPRKCKTCTFVSIVGLVLVLVLGAGFYLYLMRDKFVVEEGPSGQPYPEEMGSHFEGDIVVLNGSNWRQSSGLMDSAYRWPDSTIIYEFDPKFDSNFKENFTRAMAHIMGRTCIRFKPLDKEDNYIYVTDRGDCSSAVGMRSMGRQELSLGKYCNCFGTMVHEIVHALGFFHEQSRTDRDDYVTIFWDNIKPGEQNNFEKKGKDIVDPFFVPYDAYSIMHYGAYAFSKNGNATILSNNPEVEIGNRKELSFGDINKINNMYCDKVGAVKILSGDQNRYLTLWEGLSKHGDIINTDVDIYVEYQKWTVDWDGLLDEDGDGGMIWSWTQDGTELMVVTESHMNDGRVHIWPEYDDRSQKWRAVRNDGDTIRFMIKNLQSGRCLTANGLDAVTLEECNPANLRQNWYILGLLTKPPEPPRRDDRSPCGKSVTAPYEFPIGYNCSMGNYMLTFQRDGNLVIYDESGGVKWHTGSATGLKNPNQFKLRGRSLKFGSDGNLVLYNAAKGQIWSSDTANKGHHIKFGEDGKLVIFDKNNNTVSQFGRKEAAES</sequence>
<keyword evidence="7" id="KW-0865">Zymogen</keyword>
<dbReference type="SMART" id="SM00235">
    <property type="entry name" value="ZnMc"/>
    <property type="match status" value="1"/>
</dbReference>
<keyword evidence="8" id="KW-1015">Disulfide bond</keyword>
<dbReference type="InterPro" id="IPR001506">
    <property type="entry name" value="Peptidase_M12A"/>
</dbReference>
<dbReference type="CDD" id="cd04280">
    <property type="entry name" value="ZnMc_astacin_like"/>
    <property type="match status" value="1"/>
</dbReference>
<evidence type="ECO:0000256" key="6">
    <source>
        <dbReference type="ARBA" id="ARBA00023049"/>
    </source>
</evidence>
<proteinExistence type="predicted"/>
<dbReference type="SMART" id="SM00108">
    <property type="entry name" value="B_lectin"/>
    <property type="match status" value="1"/>
</dbReference>
<evidence type="ECO:0000313" key="15">
    <source>
        <dbReference type="EMBL" id="OXA39487.1"/>
    </source>
</evidence>
<dbReference type="EMBL" id="LNIX01000038">
    <property type="protein sequence ID" value="OXA39487.1"/>
    <property type="molecule type" value="Genomic_DNA"/>
</dbReference>
<feature type="binding site" evidence="10">
    <location>
        <position position="194"/>
    </location>
    <ligand>
        <name>Zn(2+)</name>
        <dbReference type="ChEBI" id="CHEBI:29105"/>
        <note>catalytic</note>
    </ligand>
</feature>
<evidence type="ECO:0000256" key="5">
    <source>
        <dbReference type="ARBA" id="ARBA00022833"/>
    </source>
</evidence>
<dbReference type="InterPro" id="IPR035992">
    <property type="entry name" value="Ricin_B-like_lectins"/>
</dbReference>
<evidence type="ECO:0000256" key="12">
    <source>
        <dbReference type="SAM" id="Phobius"/>
    </source>
</evidence>
<evidence type="ECO:0000256" key="9">
    <source>
        <dbReference type="ARBA" id="ARBA00023180"/>
    </source>
</evidence>
<feature type="transmembrane region" description="Helical" evidence="12">
    <location>
        <begin position="30"/>
        <end position="53"/>
    </location>
</feature>
<dbReference type="FunFam" id="3.40.390.10:FF:000015">
    <property type="entry name" value="Meprin A subunit"/>
    <property type="match status" value="1"/>
</dbReference>
<protein>
    <recommendedName>
        <fullName evidence="11">Metalloendopeptidase</fullName>
        <ecNumber evidence="11">3.4.24.-</ecNumber>
    </recommendedName>
</protein>
<dbReference type="Proteomes" id="UP000198287">
    <property type="component" value="Unassembled WGS sequence"/>
</dbReference>
<feature type="binding site" evidence="10">
    <location>
        <position position="188"/>
    </location>
    <ligand>
        <name>Zn(2+)</name>
        <dbReference type="ChEBI" id="CHEBI:29105"/>
        <note>catalytic</note>
    </ligand>
</feature>
<comment type="caution">
    <text evidence="15">The sequence shown here is derived from an EMBL/GenBank/DDBJ whole genome shotgun (WGS) entry which is preliminary data.</text>
</comment>
<dbReference type="SUPFAM" id="SSF55486">
    <property type="entry name" value="Metalloproteases ('zincins'), catalytic domain"/>
    <property type="match status" value="1"/>
</dbReference>
<keyword evidence="9" id="KW-0325">Glycoprotein</keyword>
<evidence type="ECO:0000256" key="3">
    <source>
        <dbReference type="ARBA" id="ARBA00022729"/>
    </source>
</evidence>
<comment type="cofactor">
    <cofactor evidence="10 11">
        <name>Zn(2+)</name>
        <dbReference type="ChEBI" id="CHEBI:29105"/>
    </cofactor>
    <text evidence="10 11">Binds 1 zinc ion per subunit.</text>
</comment>